<dbReference type="EMBL" id="JAJHJB010000019">
    <property type="protein sequence ID" value="MCC5466509.1"/>
    <property type="molecule type" value="Genomic_DNA"/>
</dbReference>
<evidence type="ECO:0000313" key="2">
    <source>
        <dbReference type="Proteomes" id="UP001165492"/>
    </source>
</evidence>
<evidence type="ECO:0000313" key="1">
    <source>
        <dbReference type="EMBL" id="MCC5466509.1"/>
    </source>
</evidence>
<organism evidence="1 2">
    <name type="scientific">Pelosinus baikalensis</name>
    <dbReference type="NCBI Taxonomy" id="2892015"/>
    <lineage>
        <taxon>Bacteria</taxon>
        <taxon>Bacillati</taxon>
        <taxon>Bacillota</taxon>
        <taxon>Negativicutes</taxon>
        <taxon>Selenomonadales</taxon>
        <taxon>Sporomusaceae</taxon>
        <taxon>Pelosinus</taxon>
    </lineage>
</organism>
<accession>A0ABS8HX08</accession>
<dbReference type="Proteomes" id="UP001165492">
    <property type="component" value="Unassembled WGS sequence"/>
</dbReference>
<sequence>MKQWGNLTEEIANLSGRAEESFSREFRGDAFSQRNMMEDMTVHNAWCTFPADLRKREGAWFAGEYVNALAKQVLCPKMYNEKNEWGLTEFNDENRGKFPKADDTECVLQTYYMTAVSWLKE</sequence>
<keyword evidence="2" id="KW-1185">Reference proteome</keyword>
<proteinExistence type="predicted"/>
<comment type="caution">
    <text evidence="1">The sequence shown here is derived from an EMBL/GenBank/DDBJ whole genome shotgun (WGS) entry which is preliminary data.</text>
</comment>
<name>A0ABS8HX08_9FIRM</name>
<reference evidence="1" key="1">
    <citation type="submission" date="2021-11" db="EMBL/GenBank/DDBJ databases">
        <title>Description of a new species Pelosinus isolated from the bottom sediments of Lake Baikal.</title>
        <authorList>
            <person name="Zakharyuk A."/>
        </authorList>
    </citation>
    <scope>NUCLEOTIDE SEQUENCE</scope>
    <source>
        <strain evidence="1">Bkl1</strain>
    </source>
</reference>
<gene>
    <name evidence="1" type="ORF">LMF89_14250</name>
</gene>
<protein>
    <submittedName>
        <fullName evidence="1">Uncharacterized protein</fullName>
    </submittedName>
</protein>